<dbReference type="InterPro" id="IPR021770">
    <property type="entry name" value="DUF3335"/>
</dbReference>
<evidence type="ECO:0000256" key="2">
    <source>
        <dbReference type="ARBA" id="ARBA00023315"/>
    </source>
</evidence>
<dbReference type="CDD" id="cd04301">
    <property type="entry name" value="NAT_SF"/>
    <property type="match status" value="1"/>
</dbReference>
<reference evidence="4 5" key="1">
    <citation type="submission" date="2020-04" db="EMBL/GenBank/DDBJ databases">
        <authorList>
            <person name="Yoon J."/>
        </authorList>
    </citation>
    <scope>NUCLEOTIDE SEQUENCE [LARGE SCALE GENOMIC DNA]</scope>
    <source>
        <strain evidence="4 5">KMU-166</strain>
    </source>
</reference>
<dbReference type="EMBL" id="JAAWWK010000002">
    <property type="protein sequence ID" value="NKI17060.1"/>
    <property type="molecule type" value="Genomic_DNA"/>
</dbReference>
<dbReference type="Proteomes" id="UP000765845">
    <property type="component" value="Unassembled WGS sequence"/>
</dbReference>
<dbReference type="PANTHER" id="PTHR43420:SF12">
    <property type="entry name" value="N-ACETYLTRANSFERASE DOMAIN-CONTAINING PROTEIN"/>
    <property type="match status" value="1"/>
</dbReference>
<dbReference type="Gene3D" id="3.90.70.10">
    <property type="entry name" value="Cysteine proteinases"/>
    <property type="match status" value="1"/>
</dbReference>
<evidence type="ECO:0000259" key="3">
    <source>
        <dbReference type="PROSITE" id="PS51186"/>
    </source>
</evidence>
<sequence>MSTDIRLAKAADLPALVALEERCFEGDRLSARSIKGFIREGAHLLVVLTCDERIVAYSLLLFRRGTLLSRLYSLALHADFRGRGLAQRLMADAEKRARARGCLFLRLEVRSDNPGAIRLYEKLGYTHFDVVEDYYEDGCSALRMEKPLLPAHDASLVAQAPDYYRQTTEFTCGPAALLMAMHRQRPELAMNRREELQLWREATTIYMCSGHGGCSPHGLALAALRRQFRVQLYISDNGTPFIDSVRQPEKRAVMEEVHRDFVAQLADYGAQVTVSPLDKQQFKQLLDTHDDMIALISTWALDRNRSPHWVYVHRADQHYVYMHDPDGNHINPARTDSHWQSESDFRHVPLAIDDFTAMASFGRRRLRCLLAITAL</sequence>
<dbReference type="InterPro" id="IPR050680">
    <property type="entry name" value="YpeA/RimI_acetyltransf"/>
</dbReference>
<protein>
    <submittedName>
        <fullName evidence="4">GNAT family N-acetyltransferase</fullName>
    </submittedName>
</protein>
<evidence type="ECO:0000313" key="4">
    <source>
        <dbReference type="EMBL" id="NKI17060.1"/>
    </source>
</evidence>
<keyword evidence="2" id="KW-0012">Acyltransferase</keyword>
<dbReference type="InterPro" id="IPR016181">
    <property type="entry name" value="Acyl_CoA_acyltransferase"/>
</dbReference>
<dbReference type="RefSeq" id="WP_168449590.1">
    <property type="nucleotide sequence ID" value="NZ_JAAWWK010000002.1"/>
</dbReference>
<keyword evidence="1" id="KW-0808">Transferase</keyword>
<dbReference type="Pfam" id="PF11814">
    <property type="entry name" value="DUF3335"/>
    <property type="match status" value="1"/>
</dbReference>
<dbReference type="PROSITE" id="PS51186">
    <property type="entry name" value="GNAT"/>
    <property type="match status" value="1"/>
</dbReference>
<comment type="caution">
    <text evidence="4">The sequence shown here is derived from an EMBL/GenBank/DDBJ whole genome shotgun (WGS) entry which is preliminary data.</text>
</comment>
<dbReference type="InterPro" id="IPR000182">
    <property type="entry name" value="GNAT_dom"/>
</dbReference>
<organism evidence="4 5">
    <name type="scientific">Spongiibacter thalassae</name>
    <dbReference type="NCBI Taxonomy" id="2721624"/>
    <lineage>
        <taxon>Bacteria</taxon>
        <taxon>Pseudomonadati</taxon>
        <taxon>Pseudomonadota</taxon>
        <taxon>Gammaproteobacteria</taxon>
        <taxon>Cellvibrionales</taxon>
        <taxon>Spongiibacteraceae</taxon>
        <taxon>Spongiibacter</taxon>
    </lineage>
</organism>
<accession>A0ABX1GD03</accession>
<evidence type="ECO:0000313" key="5">
    <source>
        <dbReference type="Proteomes" id="UP000765845"/>
    </source>
</evidence>
<dbReference type="PANTHER" id="PTHR43420">
    <property type="entry name" value="ACETYLTRANSFERASE"/>
    <property type="match status" value="1"/>
</dbReference>
<evidence type="ECO:0000256" key="1">
    <source>
        <dbReference type="ARBA" id="ARBA00022679"/>
    </source>
</evidence>
<name>A0ABX1GD03_9GAMM</name>
<proteinExistence type="predicted"/>
<dbReference type="Pfam" id="PF00583">
    <property type="entry name" value="Acetyltransf_1"/>
    <property type="match status" value="1"/>
</dbReference>
<dbReference type="Gene3D" id="3.40.630.30">
    <property type="match status" value="1"/>
</dbReference>
<keyword evidence="5" id="KW-1185">Reference proteome</keyword>
<dbReference type="SUPFAM" id="SSF55729">
    <property type="entry name" value="Acyl-CoA N-acyltransferases (Nat)"/>
    <property type="match status" value="1"/>
</dbReference>
<feature type="domain" description="N-acetyltransferase" evidence="3">
    <location>
        <begin position="3"/>
        <end position="149"/>
    </location>
</feature>
<gene>
    <name evidence="4" type="ORF">HCU74_06450</name>
</gene>